<proteinExistence type="inferred from homology"/>
<dbReference type="InterPro" id="IPR004265">
    <property type="entry name" value="Dirigent"/>
</dbReference>
<keyword evidence="6" id="KW-1185">Reference proteome</keyword>
<comment type="function">
    <text evidence="4">Dirigent proteins impart stereoselectivity on the phenoxy radical-coupling reaction, yielding optically active lignans from two molecules of coniferyl alcohol in the biosynthesis of lignans, flavonolignans, and alkaloids and thus plays a central role in plant secondary metabolism.</text>
</comment>
<dbReference type="Gene3D" id="2.40.480.10">
    <property type="entry name" value="Allene oxide cyclase-like"/>
    <property type="match status" value="1"/>
</dbReference>
<reference evidence="5" key="1">
    <citation type="submission" date="2024-02" db="EMBL/GenBank/DDBJ databases">
        <authorList>
            <consortium name="ELIXIR-Norway"/>
            <consortium name="Elixir Norway"/>
        </authorList>
    </citation>
    <scope>NUCLEOTIDE SEQUENCE</scope>
</reference>
<organism evidence="5 6">
    <name type="scientific">Sphagnum jensenii</name>
    <dbReference type="NCBI Taxonomy" id="128206"/>
    <lineage>
        <taxon>Eukaryota</taxon>
        <taxon>Viridiplantae</taxon>
        <taxon>Streptophyta</taxon>
        <taxon>Embryophyta</taxon>
        <taxon>Bryophyta</taxon>
        <taxon>Sphagnophytina</taxon>
        <taxon>Sphagnopsida</taxon>
        <taxon>Sphagnales</taxon>
        <taxon>Sphagnaceae</taxon>
        <taxon>Sphagnum</taxon>
    </lineage>
</organism>
<comment type="subcellular location">
    <subcellularLocation>
        <location evidence="4">Secreted</location>
        <location evidence="4">Extracellular space</location>
        <location evidence="4">Apoplast</location>
    </subcellularLocation>
</comment>
<protein>
    <recommendedName>
        <fullName evidence="4">Dirigent protein</fullName>
    </recommendedName>
</protein>
<evidence type="ECO:0000256" key="3">
    <source>
        <dbReference type="ARBA" id="ARBA00022525"/>
    </source>
</evidence>
<dbReference type="Proteomes" id="UP001497444">
    <property type="component" value="Chromosome 4"/>
</dbReference>
<name>A0ABP0WWS1_9BRYO</name>
<dbReference type="InterPro" id="IPR044859">
    <property type="entry name" value="Allene_oxi_cyc_Dirigent"/>
</dbReference>
<evidence type="ECO:0000256" key="4">
    <source>
        <dbReference type="RuleBase" id="RU363099"/>
    </source>
</evidence>
<evidence type="ECO:0000256" key="1">
    <source>
        <dbReference type="ARBA" id="ARBA00010746"/>
    </source>
</evidence>
<keyword evidence="4" id="KW-0052">Apoplast</keyword>
<dbReference type="PANTHER" id="PTHR21495">
    <property type="entry name" value="NUCLEOPORIN-RELATED"/>
    <property type="match status" value="1"/>
</dbReference>
<comment type="subunit">
    <text evidence="2 4">Homodimer.</text>
</comment>
<feature type="signal peptide" evidence="4">
    <location>
        <begin position="1"/>
        <end position="28"/>
    </location>
</feature>
<evidence type="ECO:0000313" key="6">
    <source>
        <dbReference type="Proteomes" id="UP001497444"/>
    </source>
</evidence>
<feature type="chain" id="PRO_5044997087" description="Dirigent protein" evidence="4">
    <location>
        <begin position="29"/>
        <end position="182"/>
    </location>
</feature>
<keyword evidence="3 4" id="KW-0964">Secreted</keyword>
<gene>
    <name evidence="5" type="ORF">CSSPJE1EN1_LOCUS16786</name>
</gene>
<comment type="similarity">
    <text evidence="1 4">Belongs to the plant dirigent protein family.</text>
</comment>
<sequence length="182" mass="19472">MAAKTLMMTTLVAVVSILLICMSGSVSAHTHKTHNVTFFFQESILVPNPTGLVVAGPGGDLSKLQQGVIVVVDNVITQTADPNSKPLGKFQAQYVLDGSIKYRVQATVIIDFPGDLVETTYEILGQRTSFNSTDDRTLAVVAGTGFFFGQHGYAVAHTVSQKLFGTNGAQINVQKWTLVVGK</sequence>
<evidence type="ECO:0000256" key="2">
    <source>
        <dbReference type="ARBA" id="ARBA00011738"/>
    </source>
</evidence>
<accession>A0ABP0WWS1</accession>
<keyword evidence="4" id="KW-0732">Signal</keyword>
<evidence type="ECO:0000313" key="5">
    <source>
        <dbReference type="EMBL" id="CAK9271308.1"/>
    </source>
</evidence>
<dbReference type="EMBL" id="OZ020099">
    <property type="protein sequence ID" value="CAK9271308.1"/>
    <property type="molecule type" value="Genomic_DNA"/>
</dbReference>
<dbReference type="Pfam" id="PF03018">
    <property type="entry name" value="Dirigent"/>
    <property type="match status" value="1"/>
</dbReference>